<keyword evidence="1" id="KW-1133">Transmembrane helix</keyword>
<dbReference type="EMBL" id="AP019695">
    <property type="protein sequence ID" value="BBK23853.1"/>
    <property type="molecule type" value="Genomic_DNA"/>
</dbReference>
<keyword evidence="1" id="KW-0472">Membrane</keyword>
<reference evidence="3" key="1">
    <citation type="submission" date="2019-05" db="EMBL/GenBank/DDBJ databases">
        <title>Complete genome sequencing of Absiella argi strain JCM 30884.</title>
        <authorList>
            <person name="Sakamoto M."/>
            <person name="Murakami T."/>
            <person name="Mori H."/>
        </authorList>
    </citation>
    <scope>NUCLEOTIDE SEQUENCE [LARGE SCALE GENOMIC DNA]</scope>
    <source>
        <strain evidence="3">JCM 30884</strain>
    </source>
</reference>
<evidence type="ECO:0000313" key="2">
    <source>
        <dbReference type="EMBL" id="BBK23853.1"/>
    </source>
</evidence>
<dbReference type="Proteomes" id="UP000464754">
    <property type="component" value="Chromosome"/>
</dbReference>
<dbReference type="RefSeq" id="WP_275689939.1">
    <property type="nucleotide sequence ID" value="NZ_AP019695.1"/>
</dbReference>
<keyword evidence="1" id="KW-0812">Transmembrane</keyword>
<protein>
    <submittedName>
        <fullName evidence="2">Uncharacterized protein</fullName>
    </submittedName>
</protein>
<keyword evidence="3" id="KW-1185">Reference proteome</keyword>
<name>A0A6N4TM76_9FIRM</name>
<proteinExistence type="predicted"/>
<dbReference type="KEGG" id="aarg:Aargi30884_27560"/>
<sequence length="44" mass="5074">MNIEDLMKSSNQERKKPFLDRHPKTGLYLSIIGLLVSIMALLMQ</sequence>
<feature type="transmembrane region" description="Helical" evidence="1">
    <location>
        <begin position="25"/>
        <end position="43"/>
    </location>
</feature>
<organism evidence="2 3">
    <name type="scientific">Amedibacterium intestinale</name>
    <dbReference type="NCBI Taxonomy" id="2583452"/>
    <lineage>
        <taxon>Bacteria</taxon>
        <taxon>Bacillati</taxon>
        <taxon>Bacillota</taxon>
        <taxon>Erysipelotrichia</taxon>
        <taxon>Erysipelotrichales</taxon>
        <taxon>Erysipelotrichaceae</taxon>
        <taxon>Amedibacterium</taxon>
    </lineage>
</organism>
<evidence type="ECO:0000313" key="3">
    <source>
        <dbReference type="Proteomes" id="UP000464754"/>
    </source>
</evidence>
<evidence type="ECO:0000256" key="1">
    <source>
        <dbReference type="SAM" id="Phobius"/>
    </source>
</evidence>
<accession>A0A6N4TM76</accession>
<dbReference type="AlphaFoldDB" id="A0A6N4TM76"/>
<gene>
    <name evidence="2" type="ORF">Aargi30884_27560</name>
</gene>